<evidence type="ECO:0000256" key="1">
    <source>
        <dbReference type="SAM" id="MobiDB-lite"/>
    </source>
</evidence>
<dbReference type="Proteomes" id="UP001634393">
    <property type="component" value="Unassembled WGS sequence"/>
</dbReference>
<organism evidence="3 4">
    <name type="scientific">Penstemon smallii</name>
    <dbReference type="NCBI Taxonomy" id="265156"/>
    <lineage>
        <taxon>Eukaryota</taxon>
        <taxon>Viridiplantae</taxon>
        <taxon>Streptophyta</taxon>
        <taxon>Embryophyta</taxon>
        <taxon>Tracheophyta</taxon>
        <taxon>Spermatophyta</taxon>
        <taxon>Magnoliopsida</taxon>
        <taxon>eudicotyledons</taxon>
        <taxon>Gunneridae</taxon>
        <taxon>Pentapetalae</taxon>
        <taxon>asterids</taxon>
        <taxon>lamiids</taxon>
        <taxon>Lamiales</taxon>
        <taxon>Plantaginaceae</taxon>
        <taxon>Cheloneae</taxon>
        <taxon>Penstemon</taxon>
    </lineage>
</organism>
<dbReference type="EMBL" id="JBJXBP010000004">
    <property type="protein sequence ID" value="KAL3835322.1"/>
    <property type="molecule type" value="Genomic_DNA"/>
</dbReference>
<feature type="region of interest" description="Disordered" evidence="1">
    <location>
        <begin position="35"/>
        <end position="59"/>
    </location>
</feature>
<proteinExistence type="predicted"/>
<accession>A0ABD3TE88</accession>
<evidence type="ECO:0000313" key="4">
    <source>
        <dbReference type="Proteomes" id="UP001634393"/>
    </source>
</evidence>
<evidence type="ECO:0000256" key="2">
    <source>
        <dbReference type="SAM" id="SignalP"/>
    </source>
</evidence>
<keyword evidence="2" id="KW-0732">Signal</keyword>
<sequence length="69" mass="7928">MFFSMTYALQVISLVISFLTAKNIQRNAQKRWKKVNKRSEQVHKQDIGDDQPPAKASNLGLHIMPRCEA</sequence>
<name>A0ABD3TE88_9LAMI</name>
<dbReference type="AlphaFoldDB" id="A0ABD3TE88"/>
<evidence type="ECO:0000313" key="3">
    <source>
        <dbReference type="EMBL" id="KAL3835322.1"/>
    </source>
</evidence>
<protein>
    <submittedName>
        <fullName evidence="3">Uncharacterized protein</fullName>
    </submittedName>
</protein>
<comment type="caution">
    <text evidence="3">The sequence shown here is derived from an EMBL/GenBank/DDBJ whole genome shotgun (WGS) entry which is preliminary data.</text>
</comment>
<gene>
    <name evidence="3" type="ORF">ACJIZ3_010058</name>
</gene>
<keyword evidence="4" id="KW-1185">Reference proteome</keyword>
<feature type="compositionally biased region" description="Basic and acidic residues" evidence="1">
    <location>
        <begin position="37"/>
        <end position="47"/>
    </location>
</feature>
<reference evidence="3 4" key="1">
    <citation type="submission" date="2024-12" db="EMBL/GenBank/DDBJ databases">
        <title>The unique morphological basis and parallel evolutionary history of personate flowers in Penstemon.</title>
        <authorList>
            <person name="Depatie T.H."/>
            <person name="Wessinger C.A."/>
        </authorList>
    </citation>
    <scope>NUCLEOTIDE SEQUENCE [LARGE SCALE GENOMIC DNA]</scope>
    <source>
        <strain evidence="3">WTNN_2</strain>
        <tissue evidence="3">Leaf</tissue>
    </source>
</reference>
<feature type="signal peptide" evidence="2">
    <location>
        <begin position="1"/>
        <end position="21"/>
    </location>
</feature>
<feature type="chain" id="PRO_5044837849" evidence="2">
    <location>
        <begin position="22"/>
        <end position="69"/>
    </location>
</feature>